<evidence type="ECO:0000313" key="3">
    <source>
        <dbReference type="EMBL" id="MFD2699380.1"/>
    </source>
</evidence>
<name>A0ABW5SL53_9BACL</name>
<dbReference type="EC" id="2.4.-.-" evidence="3"/>
<dbReference type="PANTHER" id="PTHR45947">
    <property type="entry name" value="SULFOQUINOVOSYL TRANSFERASE SQD2"/>
    <property type="match status" value="1"/>
</dbReference>
<dbReference type="GO" id="GO:0016757">
    <property type="term" value="F:glycosyltransferase activity"/>
    <property type="evidence" value="ECO:0007669"/>
    <property type="project" value="UniProtKB-KW"/>
</dbReference>
<keyword evidence="3" id="KW-0328">Glycosyltransferase</keyword>
<gene>
    <name evidence="3" type="ORF">ACFSVM_02750</name>
</gene>
<evidence type="ECO:0000313" key="4">
    <source>
        <dbReference type="Proteomes" id="UP001597540"/>
    </source>
</evidence>
<dbReference type="InterPro" id="IPR028098">
    <property type="entry name" value="Glyco_trans_4-like_N"/>
</dbReference>
<evidence type="ECO:0000259" key="1">
    <source>
        <dbReference type="Pfam" id="PF00534"/>
    </source>
</evidence>
<dbReference type="CDD" id="cd03801">
    <property type="entry name" value="GT4_PimA-like"/>
    <property type="match status" value="1"/>
</dbReference>
<accession>A0ABW5SL53</accession>
<keyword evidence="4" id="KW-1185">Reference proteome</keyword>
<dbReference type="Pfam" id="PF00534">
    <property type="entry name" value="Glycos_transf_1"/>
    <property type="match status" value="1"/>
</dbReference>
<comment type="caution">
    <text evidence="3">The sequence shown here is derived from an EMBL/GenBank/DDBJ whole genome shotgun (WGS) entry which is preliminary data.</text>
</comment>
<dbReference type="InterPro" id="IPR001296">
    <property type="entry name" value="Glyco_trans_1"/>
</dbReference>
<organism evidence="3 4">
    <name type="scientific">Paenibacillus shunpengii</name>
    <dbReference type="NCBI Taxonomy" id="2054424"/>
    <lineage>
        <taxon>Bacteria</taxon>
        <taxon>Bacillati</taxon>
        <taxon>Bacillota</taxon>
        <taxon>Bacilli</taxon>
        <taxon>Bacillales</taxon>
        <taxon>Paenibacillaceae</taxon>
        <taxon>Paenibacillus</taxon>
    </lineage>
</organism>
<feature type="domain" description="Glycosyltransferase subfamily 4-like N-terminal" evidence="2">
    <location>
        <begin position="1"/>
        <end position="175"/>
    </location>
</feature>
<dbReference type="RefSeq" id="WP_379260280.1">
    <property type="nucleotide sequence ID" value="NZ_JBHUMJ010000002.1"/>
</dbReference>
<dbReference type="Pfam" id="PF13439">
    <property type="entry name" value="Glyco_transf_4"/>
    <property type="match status" value="1"/>
</dbReference>
<dbReference type="SUPFAM" id="SSF53756">
    <property type="entry name" value="UDP-Glycosyltransferase/glycogen phosphorylase"/>
    <property type="match status" value="1"/>
</dbReference>
<keyword evidence="3" id="KW-0808">Transferase</keyword>
<proteinExistence type="predicted"/>
<evidence type="ECO:0000259" key="2">
    <source>
        <dbReference type="Pfam" id="PF13439"/>
    </source>
</evidence>
<dbReference type="Proteomes" id="UP001597540">
    <property type="component" value="Unassembled WGS sequence"/>
</dbReference>
<reference evidence="4" key="1">
    <citation type="journal article" date="2019" name="Int. J. Syst. Evol. Microbiol.">
        <title>The Global Catalogue of Microorganisms (GCM) 10K type strain sequencing project: providing services to taxonomists for standard genome sequencing and annotation.</title>
        <authorList>
            <consortium name="The Broad Institute Genomics Platform"/>
            <consortium name="The Broad Institute Genome Sequencing Center for Infectious Disease"/>
            <person name="Wu L."/>
            <person name="Ma J."/>
        </authorList>
    </citation>
    <scope>NUCLEOTIDE SEQUENCE [LARGE SCALE GENOMIC DNA]</scope>
    <source>
        <strain evidence="4">KCTC 33849</strain>
    </source>
</reference>
<feature type="domain" description="Glycosyl transferase family 1" evidence="1">
    <location>
        <begin position="184"/>
        <end position="305"/>
    </location>
</feature>
<sequence length="378" mass="43361">MEIVTNDLANALVQEGIKVSIVTTSFKKDQDRNITINSNNCIIYSLKDTKPMKYSRSWWSMSKKFYRKLKANEPIDILFSVSAAGYAIAKQKDNPPIIFQAHGTSLGEIKTKIRLDWKSKLKSLKNVYGLIQDIFLLRRFDLIITIGSKVFNDISSQRFFRDVKKLNIDNAVDTELFKFNPVWRDEIRNTLNISQNAKVFISSSRIHAEKGILESIEIFENVFKQDSTVRFIIVGDGPEKGKMLDYVKEKKLDEQIYFIGKVDRHQLAQYYSASDYLLFTTLREEGLPLSLLEALSASLVCFVSEKLKLNIDAPTFTISPKNVELSSKIILDVIGNSKIDVLKEQGNKIILSHYSKEVWVKKYIDTFNSFSKEKVHAN</sequence>
<dbReference type="InterPro" id="IPR050194">
    <property type="entry name" value="Glycosyltransferase_grp1"/>
</dbReference>
<dbReference type="PANTHER" id="PTHR45947:SF3">
    <property type="entry name" value="SULFOQUINOVOSYL TRANSFERASE SQD2"/>
    <property type="match status" value="1"/>
</dbReference>
<dbReference type="EMBL" id="JBHUMJ010000002">
    <property type="protein sequence ID" value="MFD2699380.1"/>
    <property type="molecule type" value="Genomic_DNA"/>
</dbReference>
<dbReference type="Gene3D" id="3.40.50.2000">
    <property type="entry name" value="Glycogen Phosphorylase B"/>
    <property type="match status" value="2"/>
</dbReference>
<protein>
    <submittedName>
        <fullName evidence="3">Glycosyltransferase family 4 protein</fullName>
        <ecNumber evidence="3">2.4.-.-</ecNumber>
    </submittedName>
</protein>